<feature type="domain" description="Gfo/Idh/MocA-like oxidoreductase N-terminal" evidence="3">
    <location>
        <begin position="4"/>
        <end position="124"/>
    </location>
</feature>
<dbReference type="Pfam" id="PF22725">
    <property type="entry name" value="GFO_IDH_MocA_C3"/>
    <property type="match status" value="1"/>
</dbReference>
<reference evidence="5 6" key="1">
    <citation type="submission" date="2019-03" db="EMBL/GenBank/DDBJ databases">
        <title>This is whole genome sequence of Paenibacillus sp MS74 strain.</title>
        <authorList>
            <person name="Trinh H.N."/>
        </authorList>
    </citation>
    <scope>NUCLEOTIDE SEQUENCE [LARGE SCALE GENOMIC DNA]</scope>
    <source>
        <strain evidence="5 6">MS74</strain>
    </source>
</reference>
<keyword evidence="6" id="KW-1185">Reference proteome</keyword>
<dbReference type="Proteomes" id="UP000295636">
    <property type="component" value="Unassembled WGS sequence"/>
</dbReference>
<dbReference type="AlphaFoldDB" id="A0A4R5KX21"/>
<proteinExistence type="inferred from homology"/>
<keyword evidence="2 5" id="KW-0560">Oxidoreductase</keyword>
<dbReference type="Pfam" id="PF01408">
    <property type="entry name" value="GFO_IDH_MocA"/>
    <property type="match status" value="1"/>
</dbReference>
<accession>A0A4R5KX21</accession>
<dbReference type="InterPro" id="IPR000683">
    <property type="entry name" value="Gfo/Idh/MocA-like_OxRdtase_N"/>
</dbReference>
<dbReference type="InterPro" id="IPR036291">
    <property type="entry name" value="NAD(P)-bd_dom_sf"/>
</dbReference>
<dbReference type="InterPro" id="IPR030827">
    <property type="entry name" value="Myo_inos_IolG"/>
</dbReference>
<comment type="similarity">
    <text evidence="1">Belongs to the Gfo/Idh/MocA family.</text>
</comment>
<dbReference type="EC" id="1.1.1.18" evidence="5"/>
<dbReference type="GO" id="GO:0000166">
    <property type="term" value="F:nucleotide binding"/>
    <property type="evidence" value="ECO:0007669"/>
    <property type="project" value="InterPro"/>
</dbReference>
<evidence type="ECO:0000259" key="3">
    <source>
        <dbReference type="Pfam" id="PF01408"/>
    </source>
</evidence>
<evidence type="ECO:0000259" key="4">
    <source>
        <dbReference type="Pfam" id="PF22725"/>
    </source>
</evidence>
<sequence length="336" mass="37002">MTKIKIGIIGVGRIGKLHAGHLVRQPNAEVSIVSDVAVTEELRQWAAELGIPRISADYRDVLRDPDIQAVYICSSTHTHVPLIEEAAEQGKHIFCEKPVSMDYVQTERALEAVKKHGVLLQTGFNRRFDHNFKRVRDCVQSGQIGDPHLIKITSRDPAPPPADYIRVSGGLFMDMAIHDFDMARFVANSEVQEVYAQGAVLIDPAIGELGDIDTAITTLKFANGALGVIDNSRQAVYGYDQRVEVFGSAGCIQIANDHSNTAEISTKDAVFRDNPKYFFLERYEQAYADENRAFLQAIASGGQTPVDGNDALQAERIAAAAKRSLQEGRPVKLEEL</sequence>
<evidence type="ECO:0000256" key="1">
    <source>
        <dbReference type="ARBA" id="ARBA00010928"/>
    </source>
</evidence>
<dbReference type="PANTHER" id="PTHR42840">
    <property type="entry name" value="NAD(P)-BINDING ROSSMANN-FOLD SUPERFAMILY PROTEIN-RELATED"/>
    <property type="match status" value="1"/>
</dbReference>
<name>A0A4R5KX21_9BACL</name>
<dbReference type="PANTHER" id="PTHR42840:SF3">
    <property type="entry name" value="BINDING ROSSMANN FOLD OXIDOREDUCTASE, PUTATIVE (AFU_ORTHOLOGUE AFUA_2G10240)-RELATED"/>
    <property type="match status" value="1"/>
</dbReference>
<dbReference type="InterPro" id="IPR055170">
    <property type="entry name" value="GFO_IDH_MocA-like_dom"/>
</dbReference>
<evidence type="ECO:0000256" key="2">
    <source>
        <dbReference type="ARBA" id="ARBA00023002"/>
    </source>
</evidence>
<dbReference type="NCBIfam" id="TIGR04380">
    <property type="entry name" value="myo_inos_iolG"/>
    <property type="match status" value="1"/>
</dbReference>
<dbReference type="GO" id="GO:0050112">
    <property type="term" value="F:inositol 2-dehydrogenase (NAD+) activity"/>
    <property type="evidence" value="ECO:0007669"/>
    <property type="project" value="UniProtKB-EC"/>
</dbReference>
<dbReference type="EMBL" id="SMRT01000001">
    <property type="protein sequence ID" value="TDG00574.1"/>
    <property type="molecule type" value="Genomic_DNA"/>
</dbReference>
<comment type="caution">
    <text evidence="5">The sequence shown here is derived from an EMBL/GenBank/DDBJ whole genome shotgun (WGS) entry which is preliminary data.</text>
</comment>
<dbReference type="SUPFAM" id="SSF51735">
    <property type="entry name" value="NAD(P)-binding Rossmann-fold domains"/>
    <property type="match status" value="1"/>
</dbReference>
<protein>
    <submittedName>
        <fullName evidence="5">Inositol 2-dehydrogenase</fullName>
        <ecNumber evidence="5">1.1.1.18</ecNumber>
    </submittedName>
</protein>
<dbReference type="SUPFAM" id="SSF55347">
    <property type="entry name" value="Glyceraldehyde-3-phosphate dehydrogenase-like, C-terminal domain"/>
    <property type="match status" value="1"/>
</dbReference>
<gene>
    <name evidence="5" type="primary">iolG</name>
    <name evidence="5" type="ORF">E1757_02795</name>
</gene>
<dbReference type="FunFam" id="3.30.360.10:FF:000023">
    <property type="entry name" value="Inositol 2-dehydrogenase"/>
    <property type="match status" value="1"/>
</dbReference>
<dbReference type="RefSeq" id="WP_133225283.1">
    <property type="nucleotide sequence ID" value="NZ_SMRT01000001.1"/>
</dbReference>
<feature type="domain" description="GFO/IDH/MocA-like oxidoreductase" evidence="4">
    <location>
        <begin position="132"/>
        <end position="252"/>
    </location>
</feature>
<dbReference type="Gene3D" id="3.40.50.720">
    <property type="entry name" value="NAD(P)-binding Rossmann-like Domain"/>
    <property type="match status" value="1"/>
</dbReference>
<dbReference type="OrthoDB" id="9815825at2"/>
<evidence type="ECO:0000313" key="5">
    <source>
        <dbReference type="EMBL" id="TDG00574.1"/>
    </source>
</evidence>
<organism evidence="5 6">
    <name type="scientific">Paenibacillus piri</name>
    <dbReference type="NCBI Taxonomy" id="2547395"/>
    <lineage>
        <taxon>Bacteria</taxon>
        <taxon>Bacillati</taxon>
        <taxon>Bacillota</taxon>
        <taxon>Bacilli</taxon>
        <taxon>Bacillales</taxon>
        <taxon>Paenibacillaceae</taxon>
        <taxon>Paenibacillus</taxon>
    </lineage>
</organism>
<evidence type="ECO:0000313" key="6">
    <source>
        <dbReference type="Proteomes" id="UP000295636"/>
    </source>
</evidence>
<dbReference type="Gene3D" id="3.30.360.10">
    <property type="entry name" value="Dihydrodipicolinate Reductase, domain 2"/>
    <property type="match status" value="1"/>
</dbReference>